<accession>A0AAN8R2Y5</accession>
<proteinExistence type="inferred from homology"/>
<organism evidence="9 10">
    <name type="scientific">Coregonus suidteri</name>
    <dbReference type="NCBI Taxonomy" id="861788"/>
    <lineage>
        <taxon>Eukaryota</taxon>
        <taxon>Metazoa</taxon>
        <taxon>Chordata</taxon>
        <taxon>Craniata</taxon>
        <taxon>Vertebrata</taxon>
        <taxon>Euteleostomi</taxon>
        <taxon>Actinopterygii</taxon>
        <taxon>Neopterygii</taxon>
        <taxon>Teleostei</taxon>
        <taxon>Protacanthopterygii</taxon>
        <taxon>Salmoniformes</taxon>
        <taxon>Salmonidae</taxon>
        <taxon>Coregoninae</taxon>
        <taxon>Coregonus</taxon>
    </lineage>
</organism>
<dbReference type="Gene3D" id="1.20.5.170">
    <property type="match status" value="1"/>
</dbReference>
<dbReference type="InterPro" id="IPR010760">
    <property type="entry name" value="DNA-repair_Swi5"/>
</dbReference>
<evidence type="ECO:0000313" key="10">
    <source>
        <dbReference type="Proteomes" id="UP001356427"/>
    </source>
</evidence>
<dbReference type="FunFam" id="1.20.5.170:FF:000056">
    <property type="entry name" value="DNA repair protein SWI5 homolog"/>
    <property type="match status" value="1"/>
</dbReference>
<comment type="caution">
    <text evidence="9">The sequence shown here is derived from an EMBL/GenBank/DDBJ whole genome shotgun (WGS) entry which is preliminary data.</text>
</comment>
<dbReference type="GO" id="GO:0000724">
    <property type="term" value="P:double-strand break repair via homologous recombination"/>
    <property type="evidence" value="ECO:0007669"/>
    <property type="project" value="UniProtKB-ARBA"/>
</dbReference>
<evidence type="ECO:0000256" key="7">
    <source>
        <dbReference type="ARBA" id="ARBA00059338"/>
    </source>
</evidence>
<gene>
    <name evidence="9" type="ORF">J4Q44_G00075830</name>
</gene>
<dbReference type="GO" id="GO:0032798">
    <property type="term" value="C:Swi5-Sfr1 complex"/>
    <property type="evidence" value="ECO:0007669"/>
    <property type="project" value="TreeGrafter"/>
</dbReference>
<keyword evidence="5" id="KW-0234">DNA repair</keyword>
<evidence type="ECO:0000256" key="1">
    <source>
        <dbReference type="ARBA" id="ARBA00008060"/>
    </source>
</evidence>
<evidence type="ECO:0000256" key="4">
    <source>
        <dbReference type="ARBA" id="ARBA00023054"/>
    </source>
</evidence>
<comment type="subunit">
    <text evidence="8">Component of the swi5-sfr1 complex.</text>
</comment>
<dbReference type="GO" id="GO:0034974">
    <property type="term" value="C:Swi5-Swi2 complex"/>
    <property type="evidence" value="ECO:0007669"/>
    <property type="project" value="TreeGrafter"/>
</dbReference>
<evidence type="ECO:0000256" key="2">
    <source>
        <dbReference type="ARBA" id="ARBA00019825"/>
    </source>
</evidence>
<evidence type="ECO:0000313" key="9">
    <source>
        <dbReference type="EMBL" id="KAK6322791.1"/>
    </source>
</evidence>
<reference evidence="9 10" key="1">
    <citation type="submission" date="2021-04" db="EMBL/GenBank/DDBJ databases">
        <authorList>
            <person name="De Guttry C."/>
            <person name="Zahm M."/>
            <person name="Klopp C."/>
            <person name="Cabau C."/>
            <person name="Louis A."/>
            <person name="Berthelot C."/>
            <person name="Parey E."/>
            <person name="Roest Crollius H."/>
            <person name="Montfort J."/>
            <person name="Robinson-Rechavi M."/>
            <person name="Bucao C."/>
            <person name="Bouchez O."/>
            <person name="Gislard M."/>
            <person name="Lluch J."/>
            <person name="Milhes M."/>
            <person name="Lampietro C."/>
            <person name="Lopez Roques C."/>
            <person name="Donnadieu C."/>
            <person name="Braasch I."/>
            <person name="Desvignes T."/>
            <person name="Postlethwait J."/>
            <person name="Bobe J."/>
            <person name="Wedekind C."/>
            <person name="Guiguen Y."/>
        </authorList>
    </citation>
    <scope>NUCLEOTIDE SEQUENCE [LARGE SCALE GENOMIC DNA]</scope>
    <source>
        <strain evidence="9">Cs_M1</strain>
        <tissue evidence="9">Blood</tissue>
    </source>
</reference>
<evidence type="ECO:0000256" key="5">
    <source>
        <dbReference type="ARBA" id="ARBA00023204"/>
    </source>
</evidence>
<keyword evidence="10" id="KW-1185">Reference proteome</keyword>
<dbReference type="Pfam" id="PF07061">
    <property type="entry name" value="Swi5"/>
    <property type="match status" value="1"/>
</dbReference>
<evidence type="ECO:0000256" key="3">
    <source>
        <dbReference type="ARBA" id="ARBA00022763"/>
    </source>
</evidence>
<comment type="function">
    <text evidence="7">Component of the SWI5-SFR1 complex, a complex required for double-strand break repair via homologous recombination.</text>
</comment>
<name>A0AAN8R2Y5_9TELE</name>
<keyword evidence="4" id="KW-0175">Coiled coil</keyword>
<dbReference type="EMBL" id="JAGTTL010000005">
    <property type="protein sequence ID" value="KAK6322791.1"/>
    <property type="molecule type" value="Genomic_DNA"/>
</dbReference>
<evidence type="ECO:0000256" key="6">
    <source>
        <dbReference type="ARBA" id="ARBA00030081"/>
    </source>
</evidence>
<sequence length="122" mass="13964">MLRANENAVRIVMGSTSRQLKGLIKGPHTQDTKTSIPASSHLSRHQVLAMPSLKRRRAELDSEITLLEKKWFTVVELEQHIDLLHEYNDIKDIGQSLVGRIDALRRVTTQDLYSQFSLELDD</sequence>
<dbReference type="AlphaFoldDB" id="A0AAN8R2Y5"/>
<dbReference type="PANTHER" id="PTHR28529:SF2">
    <property type="entry name" value="DNA REPAIR PROTEIN SWI5 HOMOLOG"/>
    <property type="match status" value="1"/>
</dbReference>
<keyword evidence="3" id="KW-0227">DNA damage</keyword>
<comment type="similarity">
    <text evidence="1">Belongs to the SWI5/SAE3 family.</text>
</comment>
<dbReference type="PANTHER" id="PTHR28529">
    <property type="entry name" value="DNA REPAIR PROTEIN SWI5 HOMOLOG"/>
    <property type="match status" value="1"/>
</dbReference>
<protein>
    <recommendedName>
        <fullName evidence="2">DNA repair protein SWI5 homolog</fullName>
    </recommendedName>
    <alternativeName>
        <fullName evidence="6">Protein SAE3 homolog</fullName>
    </alternativeName>
</protein>
<dbReference type="Proteomes" id="UP001356427">
    <property type="component" value="Unassembled WGS sequence"/>
</dbReference>
<evidence type="ECO:0000256" key="8">
    <source>
        <dbReference type="ARBA" id="ARBA00064461"/>
    </source>
</evidence>